<organism evidence="2 3">
    <name type="scientific">Penicillium desertorum</name>
    <dbReference type="NCBI Taxonomy" id="1303715"/>
    <lineage>
        <taxon>Eukaryota</taxon>
        <taxon>Fungi</taxon>
        <taxon>Dikarya</taxon>
        <taxon>Ascomycota</taxon>
        <taxon>Pezizomycotina</taxon>
        <taxon>Eurotiomycetes</taxon>
        <taxon>Eurotiomycetidae</taxon>
        <taxon>Eurotiales</taxon>
        <taxon>Aspergillaceae</taxon>
        <taxon>Penicillium</taxon>
    </lineage>
</organism>
<dbReference type="EMBL" id="JAPWDO010000006">
    <property type="protein sequence ID" value="KAJ5466514.1"/>
    <property type="molecule type" value="Genomic_DNA"/>
</dbReference>
<evidence type="ECO:0000313" key="3">
    <source>
        <dbReference type="Proteomes" id="UP001147760"/>
    </source>
</evidence>
<protein>
    <submittedName>
        <fullName evidence="2">Uncharacterized protein</fullName>
    </submittedName>
</protein>
<evidence type="ECO:0000313" key="2">
    <source>
        <dbReference type="EMBL" id="KAJ5466514.1"/>
    </source>
</evidence>
<dbReference type="Proteomes" id="UP001147760">
    <property type="component" value="Unassembled WGS sequence"/>
</dbReference>
<comment type="caution">
    <text evidence="2">The sequence shown here is derived from an EMBL/GenBank/DDBJ whole genome shotgun (WGS) entry which is preliminary data.</text>
</comment>
<sequence length="194" mass="21220">MVNLSEGINSIYSADLTRPMAETLQLVYTTNGGKRPRENDSQAEGPQVGPSSSKGKTKAQRRPPQALIGPSVAVKELLNMLRVEMCLPQLIDISPKARTEIASLLKLTPVEKGPKAPKRPKVNLAQPTLSSHLAGTSSVGQPGHLRQEINLNCGHHDDMIRPMDRNTVLFFTEADVFAMAKDNVTTRSKPKLYN</sequence>
<evidence type="ECO:0000256" key="1">
    <source>
        <dbReference type="SAM" id="MobiDB-lite"/>
    </source>
</evidence>
<reference evidence="2" key="2">
    <citation type="journal article" date="2023" name="IMA Fungus">
        <title>Comparative genomic study of the Penicillium genus elucidates a diverse pangenome and 15 lateral gene transfer events.</title>
        <authorList>
            <person name="Petersen C."/>
            <person name="Sorensen T."/>
            <person name="Nielsen M.R."/>
            <person name="Sondergaard T.E."/>
            <person name="Sorensen J.L."/>
            <person name="Fitzpatrick D.A."/>
            <person name="Frisvad J.C."/>
            <person name="Nielsen K.L."/>
        </authorList>
    </citation>
    <scope>NUCLEOTIDE SEQUENCE</scope>
    <source>
        <strain evidence="2">IBT 17660</strain>
    </source>
</reference>
<dbReference type="AlphaFoldDB" id="A0A9W9WK37"/>
<reference evidence="2" key="1">
    <citation type="submission" date="2022-12" db="EMBL/GenBank/DDBJ databases">
        <authorList>
            <person name="Petersen C."/>
        </authorList>
    </citation>
    <scope>NUCLEOTIDE SEQUENCE</scope>
    <source>
        <strain evidence="2">IBT 17660</strain>
    </source>
</reference>
<keyword evidence="3" id="KW-1185">Reference proteome</keyword>
<accession>A0A9W9WK37</accession>
<name>A0A9W9WK37_9EURO</name>
<feature type="region of interest" description="Disordered" evidence="1">
    <location>
        <begin position="31"/>
        <end position="67"/>
    </location>
</feature>
<dbReference type="OrthoDB" id="10570979at2759"/>
<proteinExistence type="predicted"/>
<gene>
    <name evidence="2" type="ORF">N7530_010301</name>
</gene>